<evidence type="ECO:0000256" key="5">
    <source>
        <dbReference type="ARBA" id="ARBA00022513"/>
    </source>
</evidence>
<keyword evidence="16" id="KW-1185">Reference proteome</keyword>
<keyword evidence="4" id="KW-0813">Transport</keyword>
<keyword evidence="7 14" id="KW-0732">Signal</keyword>
<evidence type="ECO:0000256" key="13">
    <source>
        <dbReference type="ARBA" id="ARBA00045699"/>
    </source>
</evidence>
<evidence type="ECO:0000313" key="16">
    <source>
        <dbReference type="Proteomes" id="UP000566440"/>
    </source>
</evidence>
<evidence type="ECO:0000256" key="4">
    <source>
        <dbReference type="ARBA" id="ARBA00022448"/>
    </source>
</evidence>
<name>A0A7K9SFD5_9PICI</name>
<keyword evidence="6" id="KW-0964">Secreted</keyword>
<feature type="non-terminal residue" evidence="15">
    <location>
        <position position="93"/>
    </location>
</feature>
<keyword evidence="5" id="KW-0162">Chylomicron</keyword>
<dbReference type="InterPro" id="IPR038195">
    <property type="entry name" value="Apo_CIII_sf"/>
</dbReference>
<keyword evidence="9" id="KW-0445">Lipid transport</keyword>
<dbReference type="GO" id="GO:0034361">
    <property type="term" value="C:very-low-density lipoprotein particle"/>
    <property type="evidence" value="ECO:0007669"/>
    <property type="project" value="UniProtKB-KW"/>
</dbReference>
<accession>A0A7K9SFD5</accession>
<evidence type="ECO:0000256" key="2">
    <source>
        <dbReference type="ARBA" id="ARBA00011008"/>
    </source>
</evidence>
<evidence type="ECO:0000256" key="6">
    <source>
        <dbReference type="ARBA" id="ARBA00022525"/>
    </source>
</evidence>
<dbReference type="Gene3D" id="6.10.90.10">
    <property type="entry name" value="Apolipoprotein CIII"/>
    <property type="match status" value="1"/>
</dbReference>
<dbReference type="InterPro" id="IPR008403">
    <property type="entry name" value="Apo-CIII"/>
</dbReference>
<comment type="function">
    <text evidence="13">Component of triglyceride-rich very low density lipoproteins (VLDL) and high density lipoproteins (HDL) in plasma. Plays a multifaceted role in triglyceride homeostasis. Intracellularly, promotes hepatic very low density lipoprotein 1 (VLDL1) assembly and secretion; extracellularly, attenuates hydrolysis and clearance of triglyceride-rich lipoproteins (TRLs). Impairs the lipolysis of TRLs by inhibiting lipoprotein lipase and the hepatic uptake of TRLs by remnant receptors. Formed of several curved helices connected via semiflexible hinges, so that it can wrap tightly around the curved micelle surface and easily adapt to the different diameters of its natural binding partners.</text>
</comment>
<evidence type="ECO:0000256" key="12">
    <source>
        <dbReference type="ARBA" id="ARBA00031173"/>
    </source>
</evidence>
<comment type="similarity">
    <text evidence="2">Belongs to the apolipoprotein C3 family.</text>
</comment>
<keyword evidence="11" id="KW-0850">VLDL</keyword>
<dbReference type="GO" id="GO:0006869">
    <property type="term" value="P:lipid transport"/>
    <property type="evidence" value="ECO:0007669"/>
    <property type="project" value="UniProtKB-KW"/>
</dbReference>
<dbReference type="EMBL" id="VWZX01000495">
    <property type="protein sequence ID" value="NXI34884.1"/>
    <property type="molecule type" value="Genomic_DNA"/>
</dbReference>
<evidence type="ECO:0000256" key="14">
    <source>
        <dbReference type="SAM" id="SignalP"/>
    </source>
</evidence>
<sequence>MKVSILFLLACMALLAVGARADTPEEPQTLVKKMKQYAEKATDMVKTAFNSVQESEAVQQARRWLAERTDQAEEQLAWLKEQLAKFWKRTPPA</sequence>
<dbReference type="Pfam" id="PF05778">
    <property type="entry name" value="Apo-CIII"/>
    <property type="match status" value="1"/>
</dbReference>
<evidence type="ECO:0000313" key="15">
    <source>
        <dbReference type="EMBL" id="NXI34884.1"/>
    </source>
</evidence>
<evidence type="ECO:0000256" key="3">
    <source>
        <dbReference type="ARBA" id="ARBA00015570"/>
    </source>
</evidence>
<comment type="subcellular location">
    <subcellularLocation>
        <location evidence="1">Secreted</location>
    </subcellularLocation>
</comment>
<feature type="non-terminal residue" evidence="15">
    <location>
        <position position="1"/>
    </location>
</feature>
<dbReference type="GO" id="GO:0042157">
    <property type="term" value="P:lipoprotein metabolic process"/>
    <property type="evidence" value="ECO:0007669"/>
    <property type="project" value="InterPro"/>
</dbReference>
<dbReference type="GO" id="GO:0008289">
    <property type="term" value="F:lipid binding"/>
    <property type="evidence" value="ECO:0007669"/>
    <property type="project" value="InterPro"/>
</dbReference>
<dbReference type="PANTHER" id="PTHR14225">
    <property type="entry name" value="APOLIPOPROTEIN C-III"/>
    <property type="match status" value="1"/>
</dbReference>
<proteinExistence type="inferred from homology"/>
<comment type="caution">
    <text evidence="15">The sequence shown here is derived from an EMBL/GenBank/DDBJ whole genome shotgun (WGS) entry which is preliminary data.</text>
</comment>
<keyword evidence="10" id="KW-0443">Lipid metabolism</keyword>
<dbReference type="PANTHER" id="PTHR14225:SF0">
    <property type="entry name" value="APOLIPOPROTEIN C-III"/>
    <property type="match status" value="1"/>
</dbReference>
<dbReference type="Proteomes" id="UP000566440">
    <property type="component" value="Unassembled WGS sequence"/>
</dbReference>
<evidence type="ECO:0000256" key="9">
    <source>
        <dbReference type="ARBA" id="ARBA00023055"/>
    </source>
</evidence>
<evidence type="ECO:0000256" key="1">
    <source>
        <dbReference type="ARBA" id="ARBA00004613"/>
    </source>
</evidence>
<dbReference type="GO" id="GO:0016042">
    <property type="term" value="P:lipid catabolic process"/>
    <property type="evidence" value="ECO:0007669"/>
    <property type="project" value="UniProtKB-KW"/>
</dbReference>
<organism evidence="15 16">
    <name type="scientific">Galbula dea</name>
    <dbReference type="NCBI Taxonomy" id="1109041"/>
    <lineage>
        <taxon>Eukaryota</taxon>
        <taxon>Metazoa</taxon>
        <taxon>Chordata</taxon>
        <taxon>Craniata</taxon>
        <taxon>Vertebrata</taxon>
        <taxon>Euteleostomi</taxon>
        <taxon>Archelosauria</taxon>
        <taxon>Archosauria</taxon>
        <taxon>Dinosauria</taxon>
        <taxon>Saurischia</taxon>
        <taxon>Theropoda</taxon>
        <taxon>Coelurosauria</taxon>
        <taxon>Aves</taxon>
        <taxon>Neognathae</taxon>
        <taxon>Neoaves</taxon>
        <taxon>Telluraves</taxon>
        <taxon>Coraciimorphae</taxon>
        <taxon>Piciformes</taxon>
        <taxon>Galbulidae</taxon>
        <taxon>Galbula</taxon>
    </lineage>
</organism>
<gene>
    <name evidence="15" type="primary">Apoc3</name>
    <name evidence="15" type="ORF">GALDEA_R16170</name>
</gene>
<feature type="signal peptide" evidence="14">
    <location>
        <begin position="1"/>
        <end position="21"/>
    </location>
</feature>
<keyword evidence="8" id="KW-0442">Lipid degradation</keyword>
<dbReference type="AlphaFoldDB" id="A0A7K9SFD5"/>
<dbReference type="GO" id="GO:0042627">
    <property type="term" value="C:chylomicron"/>
    <property type="evidence" value="ECO:0007669"/>
    <property type="project" value="UniProtKB-KW"/>
</dbReference>
<evidence type="ECO:0000256" key="10">
    <source>
        <dbReference type="ARBA" id="ARBA00023098"/>
    </source>
</evidence>
<protein>
    <recommendedName>
        <fullName evidence="3">Apolipoprotein C-III</fullName>
    </recommendedName>
    <alternativeName>
        <fullName evidence="12">Apolipoprotein C3</fullName>
    </alternativeName>
</protein>
<evidence type="ECO:0000256" key="8">
    <source>
        <dbReference type="ARBA" id="ARBA00022963"/>
    </source>
</evidence>
<evidence type="ECO:0000256" key="11">
    <source>
        <dbReference type="ARBA" id="ARBA00023313"/>
    </source>
</evidence>
<dbReference type="OrthoDB" id="9049572at2759"/>
<evidence type="ECO:0000256" key="7">
    <source>
        <dbReference type="ARBA" id="ARBA00022729"/>
    </source>
</evidence>
<reference evidence="15 16" key="1">
    <citation type="submission" date="2019-09" db="EMBL/GenBank/DDBJ databases">
        <title>Bird 10,000 Genomes (B10K) Project - Family phase.</title>
        <authorList>
            <person name="Zhang G."/>
        </authorList>
    </citation>
    <scope>NUCLEOTIDE SEQUENCE [LARGE SCALE GENOMIC DNA]</scope>
    <source>
        <strain evidence="15">B10K-DU-001-62</strain>
        <tissue evidence="15">Muscle</tissue>
    </source>
</reference>
<feature type="chain" id="PRO_5029601453" description="Apolipoprotein C-III" evidence="14">
    <location>
        <begin position="22"/>
        <end position="93"/>
    </location>
</feature>